<keyword evidence="3" id="KW-1185">Reference proteome</keyword>
<sequence length="218" mass="24676">MSTGLNGVPPDVAALWSELDYEVTWLHGRWQIYRQLFGTDEERVEILNRSAGTFAQVLQNVLLDDVQLGLAKLGDPAQTGRFKNLTVTALVKAISTNEPGLEPMMTLNLSKYQDKCDKIRARRNKHIAHFDHETMVNRHAVPLTGPSREEIEMALFALRELMNAIQLHFNNSQTAYEIIILESDGDHLIAMLKRGIRYQQLVRSGAISVTDLAEHWSL</sequence>
<organism evidence="2 3">
    <name type="scientific">Steroidobacter flavus</name>
    <dbReference type="NCBI Taxonomy" id="1842136"/>
    <lineage>
        <taxon>Bacteria</taxon>
        <taxon>Pseudomonadati</taxon>
        <taxon>Pseudomonadota</taxon>
        <taxon>Gammaproteobacteria</taxon>
        <taxon>Steroidobacterales</taxon>
        <taxon>Steroidobacteraceae</taxon>
        <taxon>Steroidobacter</taxon>
    </lineage>
</organism>
<dbReference type="RefSeq" id="WP_380595808.1">
    <property type="nucleotide sequence ID" value="NZ_JBHSDU010000003.1"/>
</dbReference>
<proteinExistence type="predicted"/>
<reference evidence="3" key="1">
    <citation type="journal article" date="2019" name="Int. J. Syst. Evol. Microbiol.">
        <title>The Global Catalogue of Microorganisms (GCM) 10K type strain sequencing project: providing services to taxonomists for standard genome sequencing and annotation.</title>
        <authorList>
            <consortium name="The Broad Institute Genomics Platform"/>
            <consortium name="The Broad Institute Genome Sequencing Center for Infectious Disease"/>
            <person name="Wu L."/>
            <person name="Ma J."/>
        </authorList>
    </citation>
    <scope>NUCLEOTIDE SEQUENCE [LARGE SCALE GENOMIC DNA]</scope>
    <source>
        <strain evidence="3">CGMCC 1.10759</strain>
    </source>
</reference>
<comment type="caution">
    <text evidence="2">The sequence shown here is derived from an EMBL/GenBank/DDBJ whole genome shotgun (WGS) entry which is preliminary data.</text>
</comment>
<evidence type="ECO:0000313" key="3">
    <source>
        <dbReference type="Proteomes" id="UP001595904"/>
    </source>
</evidence>
<dbReference type="Pfam" id="PF18734">
    <property type="entry name" value="HEPN_AbiU2"/>
    <property type="match status" value="1"/>
</dbReference>
<feature type="domain" description="HEPN AbiU2-like" evidence="1">
    <location>
        <begin position="13"/>
        <end position="179"/>
    </location>
</feature>
<evidence type="ECO:0000259" key="1">
    <source>
        <dbReference type="Pfam" id="PF18734"/>
    </source>
</evidence>
<dbReference type="Proteomes" id="UP001595904">
    <property type="component" value="Unassembled WGS sequence"/>
</dbReference>
<name>A0ABV8SN26_9GAMM</name>
<evidence type="ECO:0000313" key="2">
    <source>
        <dbReference type="EMBL" id="MFC4308725.1"/>
    </source>
</evidence>
<gene>
    <name evidence="2" type="ORF">ACFPN2_06495</name>
</gene>
<accession>A0ABV8SN26</accession>
<dbReference type="EMBL" id="JBHSDU010000003">
    <property type="protein sequence ID" value="MFC4308725.1"/>
    <property type="molecule type" value="Genomic_DNA"/>
</dbReference>
<protein>
    <recommendedName>
        <fullName evidence="1">HEPN AbiU2-like domain-containing protein</fullName>
    </recommendedName>
</protein>
<dbReference type="InterPro" id="IPR040704">
    <property type="entry name" value="HEPN_AbiU2"/>
</dbReference>